<evidence type="ECO:0000259" key="1">
    <source>
        <dbReference type="Pfam" id="PF01636"/>
    </source>
</evidence>
<dbReference type="Proteomes" id="UP000249324">
    <property type="component" value="Unassembled WGS sequence"/>
</dbReference>
<accession>A0ABD6FMJ1</accession>
<dbReference type="EMBL" id="QGUI02000389">
    <property type="protein sequence ID" value="MFO7194222.1"/>
    <property type="molecule type" value="Genomic_DNA"/>
</dbReference>
<protein>
    <submittedName>
        <fullName evidence="2">Aminoglycoside phosphotransferase family protein</fullName>
        <ecNumber evidence="2">2.7.1.-</ecNumber>
    </submittedName>
</protein>
<dbReference type="EC" id="2.7.1.-" evidence="2"/>
<organism evidence="2 3">
    <name type="scientific">Thermocrispum agreste</name>
    <dbReference type="NCBI Taxonomy" id="37925"/>
    <lineage>
        <taxon>Bacteria</taxon>
        <taxon>Bacillati</taxon>
        <taxon>Actinomycetota</taxon>
        <taxon>Actinomycetes</taxon>
        <taxon>Pseudonocardiales</taxon>
        <taxon>Pseudonocardiaceae</taxon>
        <taxon>Thermocrispum</taxon>
    </lineage>
</organism>
<dbReference type="Pfam" id="PF01636">
    <property type="entry name" value="APH"/>
    <property type="match status" value="1"/>
</dbReference>
<keyword evidence="2" id="KW-0808">Transferase</keyword>
<gene>
    <name evidence="2" type="ORF">DIU77_018430</name>
</gene>
<dbReference type="SUPFAM" id="SSF56112">
    <property type="entry name" value="Protein kinase-like (PK-like)"/>
    <property type="match status" value="1"/>
</dbReference>
<feature type="domain" description="Aminoglycoside phosphotransferase" evidence="1">
    <location>
        <begin position="40"/>
        <end position="250"/>
    </location>
</feature>
<dbReference type="Gene3D" id="3.90.1200.10">
    <property type="match status" value="1"/>
</dbReference>
<proteinExistence type="predicted"/>
<comment type="caution">
    <text evidence="2">The sequence shown here is derived from an EMBL/GenBank/DDBJ whole genome shotgun (WGS) entry which is preliminary data.</text>
</comment>
<dbReference type="AlphaFoldDB" id="A0ABD6FMJ1"/>
<dbReference type="InterPro" id="IPR002575">
    <property type="entry name" value="Aminoglycoside_PTrfase"/>
</dbReference>
<sequence length="299" mass="33469">MLREPRFTPDKLQAALQVVCKRLGVDHEGARLLRFTNNAVYALKSIPAVVRIVGSRKLMHRAAKVVRLARHLEQHDVPAVRLYPGIAQPVYGDNPVFTATVWRWVEPAGRTATPEELAELLKRLHAVPKPEHIGPWEPLADVQARLQDAEELDQDDRAFLLAACRRVQDELQRLEFPLGSAVVHGDAHLGNVLVGPDGPVLCDFDSSGYGPRIWDLVPVAVGGQRFGEPASVYQALADAYGFDVLQWSGYPVLRAVRELKLTTSVLPTLRSNPQVRPELRRRLADLRAGRSETVWTRYR</sequence>
<dbReference type="InterPro" id="IPR011009">
    <property type="entry name" value="Kinase-like_dom_sf"/>
</dbReference>
<dbReference type="GO" id="GO:0016740">
    <property type="term" value="F:transferase activity"/>
    <property type="evidence" value="ECO:0007669"/>
    <property type="project" value="UniProtKB-KW"/>
</dbReference>
<evidence type="ECO:0000313" key="2">
    <source>
        <dbReference type="EMBL" id="MFO7194222.1"/>
    </source>
</evidence>
<reference evidence="2 3" key="1">
    <citation type="journal article" date="2021" name="BMC Genomics">
        <title>Genome-resolved metagenome and metatranscriptome analyses of thermophilic composting reveal key bacterial players and their metabolic interactions.</title>
        <authorList>
            <person name="Braga L.P.P."/>
            <person name="Pereira R.V."/>
            <person name="Martins L.F."/>
            <person name="Moura L.M.S."/>
            <person name="Sanchez F.B."/>
            <person name="Patane J.S.L."/>
            <person name="da Silva A.M."/>
            <person name="Setubal J.C."/>
        </authorList>
    </citation>
    <scope>NUCLEOTIDE SEQUENCE [LARGE SCALE GENOMIC DNA]</scope>
    <source>
        <strain evidence="2">ZC4RG45</strain>
    </source>
</reference>
<evidence type="ECO:0000313" key="3">
    <source>
        <dbReference type="Proteomes" id="UP000249324"/>
    </source>
</evidence>
<name>A0ABD6FMJ1_9PSEU</name>